<evidence type="ECO:0000256" key="1">
    <source>
        <dbReference type="SAM" id="Coils"/>
    </source>
</evidence>
<gene>
    <name evidence="2" type="ORF">VNI00_016786</name>
</gene>
<keyword evidence="3" id="KW-1185">Reference proteome</keyword>
<dbReference type="Proteomes" id="UP001383192">
    <property type="component" value="Unassembled WGS sequence"/>
</dbReference>
<dbReference type="InterPro" id="IPR032675">
    <property type="entry name" value="LRR_dom_sf"/>
</dbReference>
<dbReference type="SUPFAM" id="SSF52047">
    <property type="entry name" value="RNI-like"/>
    <property type="match status" value="1"/>
</dbReference>
<feature type="coiled-coil region" evidence="1">
    <location>
        <begin position="54"/>
        <end position="88"/>
    </location>
</feature>
<dbReference type="EMBL" id="JAYKXP010000141">
    <property type="protein sequence ID" value="KAK7023371.1"/>
    <property type="molecule type" value="Genomic_DNA"/>
</dbReference>
<dbReference type="AlphaFoldDB" id="A0AAW0BD02"/>
<evidence type="ECO:0000313" key="2">
    <source>
        <dbReference type="EMBL" id="KAK7023371.1"/>
    </source>
</evidence>
<evidence type="ECO:0008006" key="4">
    <source>
        <dbReference type="Google" id="ProtNLM"/>
    </source>
</evidence>
<reference evidence="2 3" key="1">
    <citation type="submission" date="2024-01" db="EMBL/GenBank/DDBJ databases">
        <title>A draft genome for a cacao thread blight-causing isolate of Paramarasmius palmivorus.</title>
        <authorList>
            <person name="Baruah I.K."/>
            <person name="Bukari Y."/>
            <person name="Amoako-Attah I."/>
            <person name="Meinhardt L.W."/>
            <person name="Bailey B.A."/>
            <person name="Cohen S.P."/>
        </authorList>
    </citation>
    <scope>NUCLEOTIDE SEQUENCE [LARGE SCALE GENOMIC DNA]</scope>
    <source>
        <strain evidence="2 3">GH-12</strain>
    </source>
</reference>
<evidence type="ECO:0000313" key="3">
    <source>
        <dbReference type="Proteomes" id="UP001383192"/>
    </source>
</evidence>
<comment type="caution">
    <text evidence="2">The sequence shown here is derived from an EMBL/GenBank/DDBJ whole genome shotgun (WGS) entry which is preliminary data.</text>
</comment>
<protein>
    <recommendedName>
        <fullName evidence="4">F-box domain-containing protein</fullName>
    </recommendedName>
</protein>
<dbReference type="Gene3D" id="3.80.10.10">
    <property type="entry name" value="Ribonuclease Inhibitor"/>
    <property type="match status" value="1"/>
</dbReference>
<sequence>MSSILLCNNCQHLFLPANPIQRFPQLPSPARLSEIMRSNTLPTHEEKEQTRSYIEAEEYEMERYDQEIIRLRKTIEQLETRRDLVSRRIQHYRSWLSPIRQLPIEVLEYIFAMICLPRFGGAYSLAVEYSIRSLFPNCVECAGEQFDPHNAPTATLSHVSHHWKSTVYASARLWSSLKVDVSWPGPCMLLGLYLSNSKECPLHLELQQQRHGYCFSMITALSPHFPRIASLVLAQDCVTIFDNVFDIRPLNPAPQLTNAKIECIPDIPDSFFPFEQLTTLEIGQVDECSAFLAVLRRCTNLRSLDLVHVMFEPPHNLAIDRDHLPTRLQSLRHLSASLYSVDSYIILFQSLILPSLASLKLCVTQMNIPPTPVDLVPVANLINRSGCQQHLTRFSLGTQAIQHTGVFKFLDQCSALSRLQFNVVARSESGNRESFGYRLVDALSSNSGTLVAPRLVELYVFENSCVNVGSANALLDMLEARVRLVKDSNRTRGDSALLLQSSKWDFSFGESDSGYPAEGVLIPLRDRLKKLAESGLRCCIDWM</sequence>
<name>A0AAW0BD02_9AGAR</name>
<proteinExistence type="predicted"/>
<organism evidence="2 3">
    <name type="scientific">Paramarasmius palmivorus</name>
    <dbReference type="NCBI Taxonomy" id="297713"/>
    <lineage>
        <taxon>Eukaryota</taxon>
        <taxon>Fungi</taxon>
        <taxon>Dikarya</taxon>
        <taxon>Basidiomycota</taxon>
        <taxon>Agaricomycotina</taxon>
        <taxon>Agaricomycetes</taxon>
        <taxon>Agaricomycetidae</taxon>
        <taxon>Agaricales</taxon>
        <taxon>Marasmiineae</taxon>
        <taxon>Marasmiaceae</taxon>
        <taxon>Paramarasmius</taxon>
    </lineage>
</organism>
<accession>A0AAW0BD02</accession>
<keyword evidence="1" id="KW-0175">Coiled coil</keyword>